<reference evidence="13" key="1">
    <citation type="journal article" date="2019" name="Int. J. Syst. Evol. Microbiol.">
        <title>The Global Catalogue of Microorganisms (GCM) 10K type strain sequencing project: providing services to taxonomists for standard genome sequencing and annotation.</title>
        <authorList>
            <consortium name="The Broad Institute Genomics Platform"/>
            <consortium name="The Broad Institute Genome Sequencing Center for Infectious Disease"/>
            <person name="Wu L."/>
            <person name="Ma J."/>
        </authorList>
    </citation>
    <scope>NUCLEOTIDE SEQUENCE [LARGE SCALE GENOMIC DNA]</scope>
    <source>
        <strain evidence="13">CGMCC 1.12931</strain>
    </source>
</reference>
<dbReference type="PANTHER" id="PTHR47959">
    <property type="entry name" value="ATP-DEPENDENT RNA HELICASE RHLE-RELATED"/>
    <property type="match status" value="1"/>
</dbReference>
<evidence type="ECO:0000256" key="4">
    <source>
        <dbReference type="ARBA" id="ARBA00022840"/>
    </source>
</evidence>
<dbReference type="Proteomes" id="UP000599179">
    <property type="component" value="Unassembled WGS sequence"/>
</dbReference>
<name>A0ABQ1SMC0_9FLAO</name>
<dbReference type="CDD" id="cd18787">
    <property type="entry name" value="SF2_C_DEAD"/>
    <property type="match status" value="1"/>
</dbReference>
<keyword evidence="13" id="KW-1185">Reference proteome</keyword>
<dbReference type="SMART" id="SM00490">
    <property type="entry name" value="HELICc"/>
    <property type="match status" value="1"/>
</dbReference>
<proteinExistence type="inferred from homology"/>
<comment type="caution">
    <text evidence="12">The sequence shown here is derived from an EMBL/GenBank/DDBJ whole genome shotgun (WGS) entry which is preliminary data.</text>
</comment>
<comment type="similarity">
    <text evidence="5 7">Belongs to the DEAD box helicase family.</text>
</comment>
<dbReference type="Pfam" id="PF00270">
    <property type="entry name" value="DEAD"/>
    <property type="match status" value="1"/>
</dbReference>
<feature type="compositionally biased region" description="Polar residues" evidence="8">
    <location>
        <begin position="379"/>
        <end position="389"/>
    </location>
</feature>
<evidence type="ECO:0000256" key="2">
    <source>
        <dbReference type="ARBA" id="ARBA00022801"/>
    </source>
</evidence>
<dbReference type="InterPro" id="IPR014001">
    <property type="entry name" value="Helicase_ATP-bd"/>
</dbReference>
<keyword evidence="2 7" id="KW-0378">Hydrolase</keyword>
<dbReference type="PROSITE" id="PS51195">
    <property type="entry name" value="Q_MOTIF"/>
    <property type="match status" value="1"/>
</dbReference>
<evidence type="ECO:0000256" key="1">
    <source>
        <dbReference type="ARBA" id="ARBA00022741"/>
    </source>
</evidence>
<keyword evidence="4 7" id="KW-0067">ATP-binding</keyword>
<dbReference type="EMBL" id="BMGM01000012">
    <property type="protein sequence ID" value="GGE43731.1"/>
    <property type="molecule type" value="Genomic_DNA"/>
</dbReference>
<evidence type="ECO:0000259" key="11">
    <source>
        <dbReference type="PROSITE" id="PS51195"/>
    </source>
</evidence>
<evidence type="ECO:0000256" key="6">
    <source>
        <dbReference type="PROSITE-ProRule" id="PRU00552"/>
    </source>
</evidence>
<evidence type="ECO:0000259" key="9">
    <source>
        <dbReference type="PROSITE" id="PS51192"/>
    </source>
</evidence>
<feature type="domain" description="Helicase C-terminal" evidence="10">
    <location>
        <begin position="229"/>
        <end position="382"/>
    </location>
</feature>
<dbReference type="InterPro" id="IPR044742">
    <property type="entry name" value="DEAD/DEAH_RhlB"/>
</dbReference>
<dbReference type="Pfam" id="PF00271">
    <property type="entry name" value="Helicase_C"/>
    <property type="match status" value="1"/>
</dbReference>
<dbReference type="GO" id="GO:0004386">
    <property type="term" value="F:helicase activity"/>
    <property type="evidence" value="ECO:0007669"/>
    <property type="project" value="UniProtKB-KW"/>
</dbReference>
<dbReference type="PROSITE" id="PS51192">
    <property type="entry name" value="HELICASE_ATP_BIND_1"/>
    <property type="match status" value="1"/>
</dbReference>
<dbReference type="PANTHER" id="PTHR47959:SF13">
    <property type="entry name" value="ATP-DEPENDENT RNA HELICASE RHLE"/>
    <property type="match status" value="1"/>
</dbReference>
<feature type="short sequence motif" description="Q motif" evidence="6">
    <location>
        <begin position="1"/>
        <end position="29"/>
    </location>
</feature>
<evidence type="ECO:0000256" key="8">
    <source>
        <dbReference type="SAM" id="MobiDB-lite"/>
    </source>
</evidence>
<evidence type="ECO:0000313" key="13">
    <source>
        <dbReference type="Proteomes" id="UP000599179"/>
    </source>
</evidence>
<evidence type="ECO:0000313" key="12">
    <source>
        <dbReference type="EMBL" id="GGE43731.1"/>
    </source>
</evidence>
<evidence type="ECO:0000259" key="10">
    <source>
        <dbReference type="PROSITE" id="PS51194"/>
    </source>
</evidence>
<evidence type="ECO:0000256" key="7">
    <source>
        <dbReference type="RuleBase" id="RU000492"/>
    </source>
</evidence>
<dbReference type="InterPro" id="IPR001650">
    <property type="entry name" value="Helicase_C-like"/>
</dbReference>
<dbReference type="SMART" id="SM00487">
    <property type="entry name" value="DEXDc"/>
    <property type="match status" value="1"/>
</dbReference>
<accession>A0ABQ1SMC0</accession>
<dbReference type="InterPro" id="IPR014014">
    <property type="entry name" value="RNA_helicase_DEAD_Q_motif"/>
</dbReference>
<keyword evidence="3 7" id="KW-0347">Helicase</keyword>
<dbReference type="CDD" id="cd00268">
    <property type="entry name" value="DEADc"/>
    <property type="match status" value="1"/>
</dbReference>
<feature type="compositionally biased region" description="Low complexity" evidence="8">
    <location>
        <begin position="414"/>
        <end position="428"/>
    </location>
</feature>
<dbReference type="PROSITE" id="PS51194">
    <property type="entry name" value="HELICASE_CTER"/>
    <property type="match status" value="1"/>
</dbReference>
<organism evidence="12 13">
    <name type="scientific">Psychroflexus planctonicus</name>
    <dbReference type="NCBI Taxonomy" id="1526575"/>
    <lineage>
        <taxon>Bacteria</taxon>
        <taxon>Pseudomonadati</taxon>
        <taxon>Bacteroidota</taxon>
        <taxon>Flavobacteriia</taxon>
        <taxon>Flavobacteriales</taxon>
        <taxon>Flavobacteriaceae</taxon>
        <taxon>Psychroflexus</taxon>
    </lineage>
</organism>
<dbReference type="InterPro" id="IPR011545">
    <property type="entry name" value="DEAD/DEAH_box_helicase_dom"/>
</dbReference>
<sequence length="428" mass="46823">MSFKSLGLSESLVKAVSEQGYDTPTPIQTKSIPPVLEGRDVLASAQTGTGKTAGFTLPLLQNLSQTPPLRNRPIRALILTPTRELAAQIHQNVKDYSRFVDLRSTVIFGGVNQKSQVSTIRNGVDVLIATPGRLIDLNNQGLLSLKNVEILVLDEADRMLDMGFLRDINKIMGLIPKQRQTLLFSATFSKEIRTLANEFLKNPVSVESTPENTTVEAIKQQVYRVAKDKKTDLLIKLISEGNWDQVLVFTRTKHGANKLAKKLESANIGAAPIHGNKSQGARTKALAGFKSGTIKVLVATDIASRGLDIPLLPYVVNFELPNISEDYVHRIGRTGRAGASGLAVSLVSADETSFLRDIEKLIGDKIPMEIIEGFEPDPNASTKPINPQQRGRKPSNNANSRPSSRHNTNKPSGNKSRNSRTNSSKPRR</sequence>
<feature type="region of interest" description="Disordered" evidence="8">
    <location>
        <begin position="372"/>
        <end position="428"/>
    </location>
</feature>
<dbReference type="InterPro" id="IPR027417">
    <property type="entry name" value="P-loop_NTPase"/>
</dbReference>
<dbReference type="InterPro" id="IPR000629">
    <property type="entry name" value="RNA-helicase_DEAD-box_CS"/>
</dbReference>
<feature type="domain" description="Helicase ATP-binding" evidence="9">
    <location>
        <begin position="32"/>
        <end position="206"/>
    </location>
</feature>
<dbReference type="RefSeq" id="WP_188459455.1">
    <property type="nucleotide sequence ID" value="NZ_BMGM01000012.1"/>
</dbReference>
<protein>
    <submittedName>
        <fullName evidence="12">ATP-dependent RNA helicase RhlE</fullName>
    </submittedName>
</protein>
<dbReference type="Gene3D" id="3.40.50.300">
    <property type="entry name" value="P-loop containing nucleotide triphosphate hydrolases"/>
    <property type="match status" value="2"/>
</dbReference>
<evidence type="ECO:0000256" key="5">
    <source>
        <dbReference type="ARBA" id="ARBA00038437"/>
    </source>
</evidence>
<keyword evidence="1 7" id="KW-0547">Nucleotide-binding</keyword>
<evidence type="ECO:0000256" key="3">
    <source>
        <dbReference type="ARBA" id="ARBA00022806"/>
    </source>
</evidence>
<feature type="domain" description="DEAD-box RNA helicase Q" evidence="11">
    <location>
        <begin position="1"/>
        <end position="29"/>
    </location>
</feature>
<dbReference type="InterPro" id="IPR050079">
    <property type="entry name" value="DEAD_box_RNA_helicase"/>
</dbReference>
<dbReference type="PROSITE" id="PS00039">
    <property type="entry name" value="DEAD_ATP_HELICASE"/>
    <property type="match status" value="1"/>
</dbReference>
<dbReference type="SUPFAM" id="SSF52540">
    <property type="entry name" value="P-loop containing nucleoside triphosphate hydrolases"/>
    <property type="match status" value="1"/>
</dbReference>
<gene>
    <name evidence="12" type="primary">rhlE</name>
    <name evidence="12" type="ORF">GCM10010832_24680</name>
</gene>